<dbReference type="Proteomes" id="UP000092528">
    <property type="component" value="Plasmid pVS127"/>
</dbReference>
<geneLocation type="plasmid" evidence="2">
    <name>pvs127</name>
</geneLocation>
<evidence type="ECO:0000313" key="2">
    <source>
        <dbReference type="Proteomes" id="UP000092528"/>
    </source>
</evidence>
<dbReference type="AlphaFoldDB" id="A0A1C7FI98"/>
<keyword evidence="1" id="KW-0614">Plasmid</keyword>
<protein>
    <submittedName>
        <fullName evidence="1">Uncharacterized protein</fullName>
    </submittedName>
</protein>
<keyword evidence="2" id="KW-1185">Reference proteome</keyword>
<name>A0A1C7FI98_9VIBR</name>
<dbReference type="PATRIC" id="fig|45658.7.peg.4369"/>
<evidence type="ECO:0000313" key="1">
    <source>
        <dbReference type="EMBL" id="ANU39417.1"/>
    </source>
</evidence>
<sequence length="109" mass="11688">MKAVTVNVGGAKVDCFVQYAQYGNSQIALQLIAQQSADNEAQGIFPGMPIGKPTVCLPEQSLAPNETIIKDCDEYAGFLDALEQAEIVKATGREICCGYVSYKVVEVLV</sequence>
<dbReference type="EMBL" id="CP016416">
    <property type="protein sequence ID" value="ANU39417.1"/>
    <property type="molecule type" value="Genomic_DNA"/>
</dbReference>
<gene>
    <name evidence="1" type="ORF">VSVS05_04382</name>
</gene>
<proteinExistence type="predicted"/>
<reference evidence="1 2" key="1">
    <citation type="submission" date="2016-07" db="EMBL/GenBank/DDBJ databases">
        <title>Genome sequencing of Vibrio scophthalmi strain VS-05, an isolated from Paralichthys olivaceus.</title>
        <authorList>
            <person name="Han H.-J."/>
        </authorList>
    </citation>
    <scope>NUCLEOTIDE SEQUENCE [LARGE SCALE GENOMIC DNA]</scope>
    <source>
        <strain evidence="1 2">VS-05</strain>
        <plasmid evidence="2">pvs127</plasmid>
    </source>
</reference>
<organism evidence="1 2">
    <name type="scientific">Vibrio scophthalmi</name>
    <dbReference type="NCBI Taxonomy" id="45658"/>
    <lineage>
        <taxon>Bacteria</taxon>
        <taxon>Pseudomonadati</taxon>
        <taxon>Pseudomonadota</taxon>
        <taxon>Gammaproteobacteria</taxon>
        <taxon>Vibrionales</taxon>
        <taxon>Vibrionaceae</taxon>
        <taxon>Vibrio</taxon>
    </lineage>
</organism>
<accession>A0A1C7FI98</accession>